<evidence type="ECO:0000313" key="3">
    <source>
        <dbReference type="EMBL" id="ABX08747.1"/>
    </source>
</evidence>
<keyword evidence="2" id="KW-0472">Membrane</keyword>
<keyword evidence="4" id="KW-1185">Reference proteome</keyword>
<dbReference type="AlphaFoldDB" id="A9BA85"/>
<protein>
    <submittedName>
        <fullName evidence="3">Tfp pilus assembly protein PilN</fullName>
    </submittedName>
</protein>
<dbReference type="Proteomes" id="UP000000788">
    <property type="component" value="Chromosome"/>
</dbReference>
<dbReference type="InterPro" id="IPR007813">
    <property type="entry name" value="PilN"/>
</dbReference>
<feature type="coiled-coil region" evidence="1">
    <location>
        <begin position="63"/>
        <end position="90"/>
    </location>
</feature>
<proteinExistence type="predicted"/>
<name>A9BA85_PROM4</name>
<keyword evidence="2" id="KW-0812">Transmembrane</keyword>
<evidence type="ECO:0000313" key="4">
    <source>
        <dbReference type="Proteomes" id="UP000000788"/>
    </source>
</evidence>
<dbReference type="eggNOG" id="ENOG5030YC8">
    <property type="taxonomic scope" value="Bacteria"/>
</dbReference>
<sequence>MANLMNNYSSIDVLRARRTNSRKNRSYFNATKKLVRKGSYLGIGIITIVISSFILIYSRIMLYEREKTSLESYVREYDLLEKKLNVESNRMKDLASFNSKLVKDIANIISNSAFLKEISNIIPSGIKLTSLSIKGGKIVLEGLAVEDKGVEAINRFVIKLASSKFFKPAIIIDNIKNEGQLASLDEGDGFNLRFKILGEVSSEVTPLDKLTLLELGSYGMANRIDYLESQGLNQ</sequence>
<dbReference type="PANTHER" id="PTHR40278">
    <property type="entry name" value="DNA UTILIZATION PROTEIN HOFN"/>
    <property type="match status" value="1"/>
</dbReference>
<dbReference type="KEGG" id="pmj:P9211_08161"/>
<accession>A9BA85</accession>
<dbReference type="Pfam" id="PF05137">
    <property type="entry name" value="PilN"/>
    <property type="match status" value="1"/>
</dbReference>
<dbReference type="PANTHER" id="PTHR40278:SF1">
    <property type="entry name" value="DNA UTILIZATION PROTEIN HOFN"/>
    <property type="match status" value="1"/>
</dbReference>
<feature type="transmembrane region" description="Helical" evidence="2">
    <location>
        <begin position="38"/>
        <end position="57"/>
    </location>
</feature>
<reference evidence="3 4" key="1">
    <citation type="journal article" date="2007" name="PLoS Genet.">
        <title>Patterns and implications of gene gain and loss in the evolution of Prochlorococcus.</title>
        <authorList>
            <person name="Kettler G.C."/>
            <person name="Martiny A.C."/>
            <person name="Huang K."/>
            <person name="Zucker J."/>
            <person name="Coleman M.L."/>
            <person name="Rodrigue S."/>
            <person name="Chen F."/>
            <person name="Lapidus A."/>
            <person name="Ferriera S."/>
            <person name="Johnson J."/>
            <person name="Steglich C."/>
            <person name="Church G.M."/>
            <person name="Richardson P."/>
            <person name="Chisholm S.W."/>
        </authorList>
    </citation>
    <scope>NUCLEOTIDE SEQUENCE [LARGE SCALE GENOMIC DNA]</scope>
    <source>
        <strain evidence="4">MIT 9211</strain>
    </source>
</reference>
<keyword evidence="2" id="KW-1133">Transmembrane helix</keyword>
<dbReference type="InterPro" id="IPR052534">
    <property type="entry name" value="Extracell_DNA_Util/SecSys_Comp"/>
</dbReference>
<organism evidence="3 4">
    <name type="scientific">Prochlorococcus marinus (strain MIT 9211)</name>
    <dbReference type="NCBI Taxonomy" id="93059"/>
    <lineage>
        <taxon>Bacteria</taxon>
        <taxon>Bacillati</taxon>
        <taxon>Cyanobacteriota</taxon>
        <taxon>Cyanophyceae</taxon>
        <taxon>Synechococcales</taxon>
        <taxon>Prochlorococcaceae</taxon>
        <taxon>Prochlorococcus</taxon>
    </lineage>
</organism>
<evidence type="ECO:0000256" key="2">
    <source>
        <dbReference type="SAM" id="Phobius"/>
    </source>
</evidence>
<dbReference type="HOGENOM" id="CLU_1184204_0_0_3"/>
<dbReference type="STRING" id="93059.P9211_08161"/>
<evidence type="ECO:0000256" key="1">
    <source>
        <dbReference type="SAM" id="Coils"/>
    </source>
</evidence>
<keyword evidence="1" id="KW-0175">Coiled coil</keyword>
<gene>
    <name evidence="3" type="ordered locus">P9211_08161</name>
</gene>
<dbReference type="EMBL" id="CP000878">
    <property type="protein sequence ID" value="ABX08747.1"/>
    <property type="molecule type" value="Genomic_DNA"/>
</dbReference>